<gene>
    <name evidence="1" type="ORF">DVH24_028811</name>
</gene>
<protein>
    <submittedName>
        <fullName evidence="1">Uncharacterized protein</fullName>
    </submittedName>
</protein>
<dbReference type="Proteomes" id="UP000290289">
    <property type="component" value="Chromosome 10"/>
</dbReference>
<reference evidence="1 2" key="1">
    <citation type="submission" date="2018-10" db="EMBL/GenBank/DDBJ databases">
        <title>A high-quality apple genome assembly.</title>
        <authorList>
            <person name="Hu J."/>
        </authorList>
    </citation>
    <scope>NUCLEOTIDE SEQUENCE [LARGE SCALE GENOMIC DNA]</scope>
    <source>
        <strain evidence="2">cv. HFTH1</strain>
        <tissue evidence="1">Young leaf</tissue>
    </source>
</reference>
<dbReference type="EMBL" id="RDQH01000336">
    <property type="protein sequence ID" value="RXH87311.1"/>
    <property type="molecule type" value="Genomic_DNA"/>
</dbReference>
<organism evidence="1 2">
    <name type="scientific">Malus domestica</name>
    <name type="common">Apple</name>
    <name type="synonym">Pyrus malus</name>
    <dbReference type="NCBI Taxonomy" id="3750"/>
    <lineage>
        <taxon>Eukaryota</taxon>
        <taxon>Viridiplantae</taxon>
        <taxon>Streptophyta</taxon>
        <taxon>Embryophyta</taxon>
        <taxon>Tracheophyta</taxon>
        <taxon>Spermatophyta</taxon>
        <taxon>Magnoliopsida</taxon>
        <taxon>eudicotyledons</taxon>
        <taxon>Gunneridae</taxon>
        <taxon>Pentapetalae</taxon>
        <taxon>rosids</taxon>
        <taxon>fabids</taxon>
        <taxon>Rosales</taxon>
        <taxon>Rosaceae</taxon>
        <taxon>Amygdaloideae</taxon>
        <taxon>Maleae</taxon>
        <taxon>Malus</taxon>
    </lineage>
</organism>
<accession>A0A498J1H6</accession>
<sequence>MPTMALTLVAFTLNGDTPFGRPIKVALSRSPPPQRREPGSDTNVRTQVIIIGNLSSVDHKVVTYNKVSRITVGSFIRPSSTCHFEHEKALVKDMSNVRDDFHVSAEGGVEVLDDPDCPVGVIGQEPEDFGSALVLVADAEGALLLLVGVGVDGGLGFEVGRSPGSGG</sequence>
<proteinExistence type="predicted"/>
<comment type="caution">
    <text evidence="1">The sequence shown here is derived from an EMBL/GenBank/DDBJ whole genome shotgun (WGS) entry which is preliminary data.</text>
</comment>
<keyword evidence="2" id="KW-1185">Reference proteome</keyword>
<dbReference type="AlphaFoldDB" id="A0A498J1H6"/>
<evidence type="ECO:0000313" key="2">
    <source>
        <dbReference type="Proteomes" id="UP000290289"/>
    </source>
</evidence>
<evidence type="ECO:0000313" key="1">
    <source>
        <dbReference type="EMBL" id="RXH87311.1"/>
    </source>
</evidence>
<name>A0A498J1H6_MALDO</name>